<evidence type="ECO:0000256" key="11">
    <source>
        <dbReference type="ARBA" id="ARBA00048600"/>
    </source>
</evidence>
<dbReference type="SUPFAM" id="SSF52440">
    <property type="entry name" value="PreATP-grasp domain"/>
    <property type="match status" value="1"/>
</dbReference>
<gene>
    <name evidence="16" type="ORF">LPB3_11765</name>
</gene>
<comment type="caution">
    <text evidence="16">The sequence shown here is derived from an EMBL/GenBank/DDBJ whole genome shotgun (WGS) entry which is preliminary data.</text>
</comment>
<keyword evidence="13" id="KW-0444">Lipid biosynthesis</keyword>
<dbReference type="EC" id="6.3.4.14" evidence="4 13"/>
<evidence type="ECO:0000256" key="5">
    <source>
        <dbReference type="ARBA" id="ARBA00022598"/>
    </source>
</evidence>
<keyword evidence="17" id="KW-1185">Reference proteome</keyword>
<keyword evidence="7 12" id="KW-0547">Nucleotide-binding</keyword>
<dbReference type="Proteomes" id="UP000092584">
    <property type="component" value="Unassembled WGS sequence"/>
</dbReference>
<keyword evidence="13" id="KW-0275">Fatty acid biosynthesis</keyword>
<dbReference type="OrthoDB" id="9807469at2"/>
<evidence type="ECO:0000256" key="4">
    <source>
        <dbReference type="ARBA" id="ARBA00013263"/>
    </source>
</evidence>
<evidence type="ECO:0000256" key="10">
    <source>
        <dbReference type="ARBA" id="ARBA00023267"/>
    </source>
</evidence>
<evidence type="ECO:0000256" key="8">
    <source>
        <dbReference type="ARBA" id="ARBA00022840"/>
    </source>
</evidence>
<evidence type="ECO:0000256" key="12">
    <source>
        <dbReference type="PROSITE-ProRule" id="PRU00409"/>
    </source>
</evidence>
<dbReference type="InterPro" id="IPR005481">
    <property type="entry name" value="BC-like_N"/>
</dbReference>
<dbReference type="GO" id="GO:0004075">
    <property type="term" value="F:biotin carboxylase activity"/>
    <property type="evidence" value="ECO:0007669"/>
    <property type="project" value="UniProtKB-EC"/>
</dbReference>
<evidence type="ECO:0000313" key="17">
    <source>
        <dbReference type="Proteomes" id="UP000092584"/>
    </source>
</evidence>
<dbReference type="InterPro" id="IPR051602">
    <property type="entry name" value="ACC_Biotin_Carboxylase"/>
</dbReference>
<dbReference type="AlphaFoldDB" id="A0A1B8TSX8"/>
<dbReference type="InterPro" id="IPR011764">
    <property type="entry name" value="Biotin_carboxylation_dom"/>
</dbReference>
<dbReference type="KEGG" id="pob:LPB03_11755"/>
<dbReference type="NCBIfam" id="NF006367">
    <property type="entry name" value="PRK08591.1"/>
    <property type="match status" value="1"/>
</dbReference>
<dbReference type="Gene3D" id="3.30.470.20">
    <property type="entry name" value="ATP-grasp fold, B domain"/>
    <property type="match status" value="1"/>
</dbReference>
<evidence type="ECO:0000256" key="3">
    <source>
        <dbReference type="ARBA" id="ARBA00011750"/>
    </source>
</evidence>
<organism evidence="16 17">
    <name type="scientific">Polaribacter vadi</name>
    <dbReference type="NCBI Taxonomy" id="1774273"/>
    <lineage>
        <taxon>Bacteria</taxon>
        <taxon>Pseudomonadati</taxon>
        <taxon>Bacteroidota</taxon>
        <taxon>Flavobacteriia</taxon>
        <taxon>Flavobacteriales</taxon>
        <taxon>Flavobacteriaceae</taxon>
    </lineage>
</organism>
<dbReference type="GO" id="GO:0005524">
    <property type="term" value="F:ATP binding"/>
    <property type="evidence" value="ECO:0007669"/>
    <property type="project" value="UniProtKB-UniRule"/>
</dbReference>
<evidence type="ECO:0000256" key="9">
    <source>
        <dbReference type="ARBA" id="ARBA00022842"/>
    </source>
</evidence>
<reference evidence="17" key="1">
    <citation type="submission" date="2016-02" db="EMBL/GenBank/DDBJ databases">
        <authorList>
            <person name="Shin S.-K."/>
            <person name="Yi H."/>
            <person name="Kim E."/>
        </authorList>
    </citation>
    <scope>NUCLEOTIDE SEQUENCE [LARGE SCALE GENOMIC DNA]</scope>
    <source>
        <strain evidence="17">LPB0003</strain>
    </source>
</reference>
<accession>A0A1B8TSX8</accession>
<evidence type="ECO:0000259" key="14">
    <source>
        <dbReference type="PROSITE" id="PS50975"/>
    </source>
</evidence>
<dbReference type="PROSITE" id="PS50975">
    <property type="entry name" value="ATP_GRASP"/>
    <property type="match status" value="1"/>
</dbReference>
<feature type="domain" description="Biotin carboxylation" evidence="15">
    <location>
        <begin position="1"/>
        <end position="444"/>
    </location>
</feature>
<evidence type="ECO:0000259" key="15">
    <source>
        <dbReference type="PROSITE" id="PS50979"/>
    </source>
</evidence>
<dbReference type="NCBIfam" id="TIGR00514">
    <property type="entry name" value="accC"/>
    <property type="match status" value="1"/>
</dbReference>
<dbReference type="PANTHER" id="PTHR48095">
    <property type="entry name" value="PYRUVATE CARBOXYLASE SUBUNIT A"/>
    <property type="match status" value="1"/>
</dbReference>
<keyword evidence="8 12" id="KW-0067">ATP-binding</keyword>
<dbReference type="GO" id="GO:0006633">
    <property type="term" value="P:fatty acid biosynthetic process"/>
    <property type="evidence" value="ECO:0007669"/>
    <property type="project" value="UniProtKB-KW"/>
</dbReference>
<evidence type="ECO:0000256" key="6">
    <source>
        <dbReference type="ARBA" id="ARBA00022723"/>
    </source>
</evidence>
<dbReference type="EMBL" id="LSFM01000023">
    <property type="protein sequence ID" value="OBY62813.1"/>
    <property type="molecule type" value="Genomic_DNA"/>
</dbReference>
<dbReference type="InterPro" id="IPR011054">
    <property type="entry name" value="Rudment_hybrid_motif"/>
</dbReference>
<dbReference type="SUPFAM" id="SSF56059">
    <property type="entry name" value="Glutathione synthetase ATP-binding domain-like"/>
    <property type="match status" value="1"/>
</dbReference>
<keyword evidence="6" id="KW-0479">Metal-binding</keyword>
<keyword evidence="9" id="KW-0460">Magnesium</keyword>
<dbReference type="PROSITE" id="PS00867">
    <property type="entry name" value="CPSASE_2"/>
    <property type="match status" value="1"/>
</dbReference>
<dbReference type="RefSeq" id="WP_065319794.1">
    <property type="nucleotide sequence ID" value="NZ_CAXBLX010000039.1"/>
</dbReference>
<comment type="catalytic activity">
    <reaction evidence="11 13">
        <text>N(6)-biotinyl-L-lysyl-[protein] + hydrogencarbonate + ATP = N(6)-carboxybiotinyl-L-lysyl-[protein] + ADP + phosphate + H(+)</text>
        <dbReference type="Rhea" id="RHEA:13501"/>
        <dbReference type="Rhea" id="RHEA-COMP:10505"/>
        <dbReference type="Rhea" id="RHEA-COMP:10506"/>
        <dbReference type="ChEBI" id="CHEBI:15378"/>
        <dbReference type="ChEBI" id="CHEBI:17544"/>
        <dbReference type="ChEBI" id="CHEBI:30616"/>
        <dbReference type="ChEBI" id="CHEBI:43474"/>
        <dbReference type="ChEBI" id="CHEBI:83144"/>
        <dbReference type="ChEBI" id="CHEBI:83145"/>
        <dbReference type="ChEBI" id="CHEBI:456216"/>
        <dbReference type="EC" id="6.3.4.14"/>
    </reaction>
</comment>
<comment type="function">
    <text evidence="1 13">This protein is a component of the acetyl coenzyme A carboxylase complex; first, biotin carboxylase catalyzes the carboxylation of the carrier protein and then the transcarboxylase transfers the carboxyl group to form malonyl-CoA.</text>
</comment>
<protein>
    <recommendedName>
        <fullName evidence="4 13">Biotin carboxylase</fullName>
        <ecNumber evidence="4 13">6.3.4.14</ecNumber>
    </recommendedName>
    <alternativeName>
        <fullName evidence="13">Acetyl-coenzyme A carboxylase biotin carboxylase subunit A</fullName>
    </alternativeName>
</protein>
<evidence type="ECO:0000313" key="16">
    <source>
        <dbReference type="EMBL" id="OBY62813.1"/>
    </source>
</evidence>
<dbReference type="STRING" id="1774273.LPB03_11755"/>
<dbReference type="InterPro" id="IPR011761">
    <property type="entry name" value="ATP-grasp"/>
</dbReference>
<dbReference type="UniPathway" id="UPA00655">
    <property type="reaction ID" value="UER00711"/>
</dbReference>
<dbReference type="Pfam" id="PF02785">
    <property type="entry name" value="Biotin_carb_C"/>
    <property type="match status" value="1"/>
</dbReference>
<dbReference type="InterPro" id="IPR005482">
    <property type="entry name" value="Biotin_COase_C"/>
</dbReference>
<dbReference type="GO" id="GO:0046872">
    <property type="term" value="F:metal ion binding"/>
    <property type="evidence" value="ECO:0007669"/>
    <property type="project" value="UniProtKB-KW"/>
</dbReference>
<dbReference type="PROSITE" id="PS00866">
    <property type="entry name" value="CPSASE_1"/>
    <property type="match status" value="1"/>
</dbReference>
<dbReference type="GO" id="GO:2001295">
    <property type="term" value="P:malonyl-CoA biosynthetic process"/>
    <property type="evidence" value="ECO:0007669"/>
    <property type="project" value="UniProtKB-UniPathway"/>
</dbReference>
<evidence type="ECO:0000256" key="7">
    <source>
        <dbReference type="ARBA" id="ARBA00022741"/>
    </source>
</evidence>
<dbReference type="FunFam" id="3.30.1490.20:FF:000018">
    <property type="entry name" value="Biotin carboxylase"/>
    <property type="match status" value="1"/>
</dbReference>
<comment type="subunit">
    <text evidence="3 13">Acetyl-CoA carboxylase is a heterohexamer of biotin carboxyl carrier protein, biotin carboxylase and the two subunits of carboxyl transferase in a 2:2 complex.</text>
</comment>
<comment type="pathway">
    <text evidence="2 13">Lipid metabolism; malonyl-CoA biosynthesis; malonyl-CoA from acetyl-CoA: step 1/1.</text>
</comment>
<keyword evidence="5 13" id="KW-0436">Ligase</keyword>
<dbReference type="SMART" id="SM00878">
    <property type="entry name" value="Biotin_carb_C"/>
    <property type="match status" value="1"/>
</dbReference>
<evidence type="ECO:0000256" key="13">
    <source>
        <dbReference type="RuleBase" id="RU365063"/>
    </source>
</evidence>
<dbReference type="Pfam" id="PF00289">
    <property type="entry name" value="Biotin_carb_N"/>
    <property type="match status" value="1"/>
</dbReference>
<dbReference type="InterPro" id="IPR016185">
    <property type="entry name" value="PreATP-grasp_dom_sf"/>
</dbReference>
<sequence length="446" mass="49801">MFKKILIANRGEIALRVIRTCKEMGIKTVAVYSTADAESLHVRFADEAVCIGPPSSAESYLKMSNIISAAEITNADAIHPGYGFLSENAKFSNLCEEHNIKFIGATGAMIDQMGDKANAKSTMIRAGVPCVPGSEGVIKDFEDCKKIAIETGYPVMLKASAGGGGKGMRAVWKAEDLKDAWDSARQESKAAFGNNDMYMEKLIEEPRHIEIQIVGDSYGKACHLSERDCSVQRRHQKLTEETPSPFMTDELREKMGDAAVKAAEFIKYEGAGTVEFLVDKHRNFYFMEMNTRIQVEHPITEEVVNYDLIREQILVAAGVPISGKNYYPKLHSIECRINAEDPYNNFRPAPGRITVLHTPGGHGVRMDTHVYAGYMIPPNYDSMIAKLIVTAQTREEAINKMKRALDEFVIEGVKTTIPFHRQLMDHPDYVSGNYTTKFMEDFKMEA</sequence>
<proteinExistence type="predicted"/>
<keyword evidence="13" id="KW-0443">Lipid metabolism</keyword>
<evidence type="ECO:0000256" key="1">
    <source>
        <dbReference type="ARBA" id="ARBA00003761"/>
    </source>
</evidence>
<name>A0A1B8TSX8_9FLAO</name>
<dbReference type="PANTHER" id="PTHR48095:SF2">
    <property type="entry name" value="BIOTIN CARBOXYLASE, CHLOROPLASTIC"/>
    <property type="match status" value="1"/>
</dbReference>
<evidence type="ECO:0000256" key="2">
    <source>
        <dbReference type="ARBA" id="ARBA00004956"/>
    </source>
</evidence>
<keyword evidence="10 13" id="KW-0092">Biotin</keyword>
<dbReference type="InterPro" id="IPR004549">
    <property type="entry name" value="Acetyl_CoA_COase_biotin_COase"/>
</dbReference>
<keyword evidence="13" id="KW-0276">Fatty acid metabolism</keyword>
<dbReference type="InterPro" id="IPR005479">
    <property type="entry name" value="CPAse_ATP-bd"/>
</dbReference>
<dbReference type="FunFam" id="3.40.50.20:FF:000010">
    <property type="entry name" value="Propionyl-CoA carboxylase subunit alpha"/>
    <property type="match status" value="1"/>
</dbReference>
<dbReference type="Pfam" id="PF02786">
    <property type="entry name" value="CPSase_L_D2"/>
    <property type="match status" value="1"/>
</dbReference>
<dbReference type="PROSITE" id="PS50979">
    <property type="entry name" value="BC"/>
    <property type="match status" value="1"/>
</dbReference>
<dbReference type="SUPFAM" id="SSF51246">
    <property type="entry name" value="Rudiment single hybrid motif"/>
    <property type="match status" value="1"/>
</dbReference>
<feature type="domain" description="ATP-grasp" evidence="14">
    <location>
        <begin position="120"/>
        <end position="317"/>
    </location>
</feature>